<dbReference type="AlphaFoldDB" id="A0A167ZFL4"/>
<dbReference type="EMBL" id="AZHB01000007">
    <property type="protein sequence ID" value="OAA67457.1"/>
    <property type="molecule type" value="Genomic_DNA"/>
</dbReference>
<dbReference type="Proteomes" id="UP000076744">
    <property type="component" value="Unassembled WGS sequence"/>
</dbReference>
<evidence type="ECO:0000313" key="2">
    <source>
        <dbReference type="Proteomes" id="UP000076744"/>
    </source>
</evidence>
<dbReference type="RefSeq" id="XP_018705446.1">
    <property type="nucleotide sequence ID" value="XM_018847239.1"/>
</dbReference>
<dbReference type="GeneID" id="30019925"/>
<accession>A0A167ZFL4</accession>
<protein>
    <submittedName>
        <fullName evidence="1">Uncharacterized protein</fullName>
    </submittedName>
</protein>
<sequence length="236" mass="26642">MGTRHLIVVVYRGRWWIAQYGQWDGYPDVVGFQLVGILAAPGFPDELRAGLPHTYEPDENTLRHLLDDAQEASQILDHLPAFDPATQELRDSQFQVFRRDPLNHYAPELLDMVPSVHRDTSAAVLVLAARATAEKPLPLQLQPEFANDGLFCEWSYVVDLDADLLEVYEGASRKTPGHRFANVGPENASVPTFITSVPFTRLNTYRDDRGAFVAMINEEIDAINRRRAESRQALDE</sequence>
<keyword evidence="2" id="KW-1185">Reference proteome</keyword>
<proteinExistence type="predicted"/>
<organism evidence="1 2">
    <name type="scientific">Cordyceps fumosorosea (strain ARSEF 2679)</name>
    <name type="common">Isaria fumosorosea</name>
    <dbReference type="NCBI Taxonomy" id="1081104"/>
    <lineage>
        <taxon>Eukaryota</taxon>
        <taxon>Fungi</taxon>
        <taxon>Dikarya</taxon>
        <taxon>Ascomycota</taxon>
        <taxon>Pezizomycotina</taxon>
        <taxon>Sordariomycetes</taxon>
        <taxon>Hypocreomycetidae</taxon>
        <taxon>Hypocreales</taxon>
        <taxon>Cordycipitaceae</taxon>
        <taxon>Cordyceps</taxon>
    </lineage>
</organism>
<evidence type="ECO:0000313" key="1">
    <source>
        <dbReference type="EMBL" id="OAA67457.1"/>
    </source>
</evidence>
<comment type="caution">
    <text evidence="1">The sequence shown here is derived from an EMBL/GenBank/DDBJ whole genome shotgun (WGS) entry which is preliminary data.</text>
</comment>
<gene>
    <name evidence="1" type="ORF">ISF_03633</name>
</gene>
<dbReference type="OrthoDB" id="3938867at2759"/>
<name>A0A167ZFL4_CORFA</name>
<reference evidence="1 2" key="1">
    <citation type="journal article" date="2016" name="Genome Biol. Evol.">
        <title>Divergent and convergent evolution of fungal pathogenicity.</title>
        <authorList>
            <person name="Shang Y."/>
            <person name="Xiao G."/>
            <person name="Zheng P."/>
            <person name="Cen K."/>
            <person name="Zhan S."/>
            <person name="Wang C."/>
        </authorList>
    </citation>
    <scope>NUCLEOTIDE SEQUENCE [LARGE SCALE GENOMIC DNA]</scope>
    <source>
        <strain evidence="1 2">ARSEF 2679</strain>
    </source>
</reference>